<accession>A0A2H0REH0</accession>
<name>A0A2H0REH0_9BACT</name>
<protein>
    <submittedName>
        <fullName evidence="1">Uncharacterized protein</fullName>
    </submittedName>
</protein>
<evidence type="ECO:0000313" key="2">
    <source>
        <dbReference type="Proteomes" id="UP000228767"/>
    </source>
</evidence>
<gene>
    <name evidence="1" type="ORF">COV10_01900</name>
</gene>
<dbReference type="Proteomes" id="UP000228767">
    <property type="component" value="Unassembled WGS sequence"/>
</dbReference>
<dbReference type="AlphaFoldDB" id="A0A2H0REH0"/>
<reference evidence="1 2" key="1">
    <citation type="submission" date="2017-09" db="EMBL/GenBank/DDBJ databases">
        <title>Depth-based differentiation of microbial function through sediment-hosted aquifers and enrichment of novel symbionts in the deep terrestrial subsurface.</title>
        <authorList>
            <person name="Probst A.J."/>
            <person name="Ladd B."/>
            <person name="Jarett J.K."/>
            <person name="Geller-Mcgrath D.E."/>
            <person name="Sieber C.M."/>
            <person name="Emerson J.B."/>
            <person name="Anantharaman K."/>
            <person name="Thomas B.C."/>
            <person name="Malmstrom R."/>
            <person name="Stieglmeier M."/>
            <person name="Klingl A."/>
            <person name="Woyke T."/>
            <person name="Ryan C.M."/>
            <person name="Banfield J.F."/>
        </authorList>
    </citation>
    <scope>NUCLEOTIDE SEQUENCE [LARGE SCALE GENOMIC DNA]</scope>
    <source>
        <strain evidence="1">CG10_big_fil_rev_8_21_14_0_10_51_16</strain>
    </source>
</reference>
<organism evidence="1 2">
    <name type="scientific">Candidatus Vogelbacteria bacterium CG10_big_fil_rev_8_21_14_0_10_51_16</name>
    <dbReference type="NCBI Taxonomy" id="1975045"/>
    <lineage>
        <taxon>Bacteria</taxon>
        <taxon>Candidatus Vogeliibacteriota</taxon>
    </lineage>
</organism>
<dbReference type="EMBL" id="PCYI01000014">
    <property type="protein sequence ID" value="PIR44939.1"/>
    <property type="molecule type" value="Genomic_DNA"/>
</dbReference>
<evidence type="ECO:0000313" key="1">
    <source>
        <dbReference type="EMBL" id="PIR44939.1"/>
    </source>
</evidence>
<proteinExistence type="predicted"/>
<comment type="caution">
    <text evidence="1">The sequence shown here is derived from an EMBL/GenBank/DDBJ whole genome shotgun (WGS) entry which is preliminary data.</text>
</comment>
<sequence>MDDIKTQAHNTVMALTPKVCASINQFSADGFKTRGGRLGSGMGLLLEAMWGYHMNQELENLNSSGNAVEIAWLPDNEYNDFACVFQDRDWFPNNRTGELFRIEAKSMNLSADESKAHFDELKKNFTGNDLLLVLVWKWEELDKQRVYPRIVDSFVGQATIIAELRDALHIARGGSFVDSKKCPDGCDVKTCTHDGEPLNAAGKRERLSGPNSLRPSANVSFAANFGGLIRMLKTNSADARKVFREVRKNNEVAHQYISFIHRNLPSEEKNQYLTNEWRILAQKLGIKSDLEIEELLSQIRSKENYQEMLRELD</sequence>